<feature type="domain" description="Protein kinase" evidence="1">
    <location>
        <begin position="1"/>
        <end position="82"/>
    </location>
</feature>
<evidence type="ECO:0000313" key="3">
    <source>
        <dbReference type="Proteomes" id="UP000265703"/>
    </source>
</evidence>
<dbReference type="AlphaFoldDB" id="A0A397SKQ1"/>
<dbReference type="EMBL" id="QKYT01000576">
    <property type="protein sequence ID" value="RIA83391.1"/>
    <property type="molecule type" value="Genomic_DNA"/>
</dbReference>
<reference evidence="2 3" key="1">
    <citation type="submission" date="2018-06" db="EMBL/GenBank/DDBJ databases">
        <title>Comparative genomics reveals the genomic features of Rhizophagus irregularis, R. cerebriforme, R. diaphanum and Gigaspora rosea, and their symbiotic lifestyle signature.</title>
        <authorList>
            <person name="Morin E."/>
            <person name="San Clemente H."/>
            <person name="Chen E.C.H."/>
            <person name="De La Providencia I."/>
            <person name="Hainaut M."/>
            <person name="Kuo A."/>
            <person name="Kohler A."/>
            <person name="Murat C."/>
            <person name="Tang N."/>
            <person name="Roy S."/>
            <person name="Loubradou J."/>
            <person name="Henrissat B."/>
            <person name="Grigoriev I.V."/>
            <person name="Corradi N."/>
            <person name="Roux C."/>
            <person name="Martin F.M."/>
        </authorList>
    </citation>
    <scope>NUCLEOTIDE SEQUENCE [LARGE SCALE GENOMIC DNA]</scope>
    <source>
        <strain evidence="2 3">DAOM 227022</strain>
    </source>
</reference>
<sequence length="82" mass="9943">MIFRNLKFILLLKENQNDNPKRYLLVIEYTDSSTFQNYLQEHFDNLTWDDKLNLAFQLVYTISCLHSEEILHHDLVIHSLYI</sequence>
<feature type="non-terminal residue" evidence="2">
    <location>
        <position position="82"/>
    </location>
</feature>
<dbReference type="Proteomes" id="UP000265703">
    <property type="component" value="Unassembled WGS sequence"/>
</dbReference>
<evidence type="ECO:0000313" key="2">
    <source>
        <dbReference type="EMBL" id="RIA83391.1"/>
    </source>
</evidence>
<proteinExistence type="predicted"/>
<organism evidence="2 3">
    <name type="scientific">Glomus cerebriforme</name>
    <dbReference type="NCBI Taxonomy" id="658196"/>
    <lineage>
        <taxon>Eukaryota</taxon>
        <taxon>Fungi</taxon>
        <taxon>Fungi incertae sedis</taxon>
        <taxon>Mucoromycota</taxon>
        <taxon>Glomeromycotina</taxon>
        <taxon>Glomeromycetes</taxon>
        <taxon>Glomerales</taxon>
        <taxon>Glomeraceae</taxon>
        <taxon>Glomus</taxon>
    </lineage>
</organism>
<dbReference type="InterPro" id="IPR001245">
    <property type="entry name" value="Ser-Thr/Tyr_kinase_cat_dom"/>
</dbReference>
<dbReference type="GO" id="GO:0004672">
    <property type="term" value="F:protein kinase activity"/>
    <property type="evidence" value="ECO:0007669"/>
    <property type="project" value="InterPro"/>
</dbReference>
<name>A0A397SKQ1_9GLOM</name>
<dbReference type="InterPro" id="IPR000719">
    <property type="entry name" value="Prot_kinase_dom"/>
</dbReference>
<dbReference type="Pfam" id="PF07714">
    <property type="entry name" value="PK_Tyr_Ser-Thr"/>
    <property type="match status" value="1"/>
</dbReference>
<gene>
    <name evidence="2" type="ORF">C1645_786507</name>
</gene>
<accession>A0A397SKQ1</accession>
<dbReference type="SUPFAM" id="SSF56112">
    <property type="entry name" value="Protein kinase-like (PK-like)"/>
    <property type="match status" value="1"/>
</dbReference>
<comment type="caution">
    <text evidence="2">The sequence shown here is derived from an EMBL/GenBank/DDBJ whole genome shotgun (WGS) entry which is preliminary data.</text>
</comment>
<dbReference type="InterPro" id="IPR011009">
    <property type="entry name" value="Kinase-like_dom_sf"/>
</dbReference>
<dbReference type="OrthoDB" id="10261027at2759"/>
<dbReference type="PROSITE" id="PS50011">
    <property type="entry name" value="PROTEIN_KINASE_DOM"/>
    <property type="match status" value="1"/>
</dbReference>
<protein>
    <recommendedName>
        <fullName evidence="1">Protein kinase domain-containing protein</fullName>
    </recommendedName>
</protein>
<keyword evidence="3" id="KW-1185">Reference proteome</keyword>
<evidence type="ECO:0000259" key="1">
    <source>
        <dbReference type="PROSITE" id="PS50011"/>
    </source>
</evidence>
<dbReference type="Gene3D" id="1.10.510.10">
    <property type="entry name" value="Transferase(Phosphotransferase) domain 1"/>
    <property type="match status" value="1"/>
</dbReference>
<dbReference type="GO" id="GO:0005524">
    <property type="term" value="F:ATP binding"/>
    <property type="evidence" value="ECO:0007669"/>
    <property type="project" value="InterPro"/>
</dbReference>